<comment type="caution">
    <text evidence="1">The sequence shown here is derived from an EMBL/GenBank/DDBJ whole genome shotgun (WGS) entry which is preliminary data.</text>
</comment>
<evidence type="ECO:0000313" key="2">
    <source>
        <dbReference type="Proteomes" id="UP001148786"/>
    </source>
</evidence>
<keyword evidence="2" id="KW-1185">Reference proteome</keyword>
<dbReference type="AlphaFoldDB" id="A0A9W8JSU5"/>
<proteinExistence type="predicted"/>
<dbReference type="OrthoDB" id="3067898at2759"/>
<dbReference type="EMBL" id="JANKHO010001602">
    <property type="protein sequence ID" value="KAJ3500463.1"/>
    <property type="molecule type" value="Genomic_DNA"/>
</dbReference>
<reference evidence="1" key="1">
    <citation type="submission" date="2022-07" db="EMBL/GenBank/DDBJ databases">
        <title>Genome Sequence of Agrocybe chaxingu.</title>
        <authorList>
            <person name="Buettner E."/>
        </authorList>
    </citation>
    <scope>NUCLEOTIDE SEQUENCE</scope>
    <source>
        <strain evidence="1">MP-N11</strain>
    </source>
</reference>
<name>A0A9W8JSU5_9AGAR</name>
<evidence type="ECO:0000313" key="1">
    <source>
        <dbReference type="EMBL" id="KAJ3500463.1"/>
    </source>
</evidence>
<accession>A0A9W8JSU5</accession>
<sequence length="84" mass="9303">MPLTGKLPTKVPIAINPKSHFIFAPTSQWYAALPFLPPQNTALASATPILPNLPPYPQRLHPSRHAHLPLLLLLLRFCRGVLPL</sequence>
<protein>
    <submittedName>
        <fullName evidence="1">Uncharacterized protein</fullName>
    </submittedName>
</protein>
<dbReference type="Proteomes" id="UP001148786">
    <property type="component" value="Unassembled WGS sequence"/>
</dbReference>
<organism evidence="1 2">
    <name type="scientific">Agrocybe chaxingu</name>
    <dbReference type="NCBI Taxonomy" id="84603"/>
    <lineage>
        <taxon>Eukaryota</taxon>
        <taxon>Fungi</taxon>
        <taxon>Dikarya</taxon>
        <taxon>Basidiomycota</taxon>
        <taxon>Agaricomycotina</taxon>
        <taxon>Agaricomycetes</taxon>
        <taxon>Agaricomycetidae</taxon>
        <taxon>Agaricales</taxon>
        <taxon>Agaricineae</taxon>
        <taxon>Strophariaceae</taxon>
        <taxon>Agrocybe</taxon>
    </lineage>
</organism>
<gene>
    <name evidence="1" type="ORF">NLJ89_g9782</name>
</gene>